<organism evidence="2 3">
    <name type="scientific">Marinilabilia salmonicolor</name>
    <dbReference type="NCBI Taxonomy" id="989"/>
    <lineage>
        <taxon>Bacteria</taxon>
        <taxon>Pseudomonadati</taxon>
        <taxon>Bacteroidota</taxon>
        <taxon>Bacteroidia</taxon>
        <taxon>Marinilabiliales</taxon>
        <taxon>Marinilabiliaceae</taxon>
        <taxon>Marinilabilia</taxon>
    </lineage>
</organism>
<dbReference type="GO" id="GO:0003824">
    <property type="term" value="F:catalytic activity"/>
    <property type="evidence" value="ECO:0007669"/>
    <property type="project" value="InterPro"/>
</dbReference>
<dbReference type="SUPFAM" id="SSF89550">
    <property type="entry name" value="PHP domain-like"/>
    <property type="match status" value="1"/>
</dbReference>
<dbReference type="AlphaFoldDB" id="A0A368UUL8"/>
<keyword evidence="3" id="KW-1185">Reference proteome</keyword>
<sequence>MNHRTKHPGSDELLAKVEKFNNNKIPQTNGHLHTPFSFSAFDSIEQAIKLAADQHLKVIGINDFNTIKGYQDWNEACSRYRLLPLFNIEMIGLNRDDQAGNIKVNDPSNPGRTYISGKGLTTGPLPKEVNDWLEQALKSNNRQSEQMTALLNRQLLRCEAPFRLNFEQVKEKLTKGQVRERHLAKALRIETETSYKRLEDQSAFYKRLTGKDIAPLDAAFVENILRGSLLKAGGPAFIQEDEEAFASVETIRDLILKAKGLPTYPFLGNVLEGNCTDFENNLPVTIKKLKSRGFYSAEFITTRNTLDYLESAAQQLWNNGFLVTLGTEHNTPAMEPLVPMAKDNTPISDKLQEINVKSVCILLAHQYLIENTEEGWLDKNTGLPRLEERERFIRIGWGIINRE</sequence>
<dbReference type="EMBL" id="QPIZ01000015">
    <property type="protein sequence ID" value="RCW32529.1"/>
    <property type="molecule type" value="Genomic_DNA"/>
</dbReference>
<dbReference type="Gene3D" id="3.20.20.140">
    <property type="entry name" value="Metal-dependent hydrolases"/>
    <property type="match status" value="1"/>
</dbReference>
<gene>
    <name evidence="2" type="ORF">DFO77_11574</name>
</gene>
<evidence type="ECO:0000259" key="1">
    <source>
        <dbReference type="SMART" id="SM00481"/>
    </source>
</evidence>
<dbReference type="Proteomes" id="UP000252733">
    <property type="component" value="Unassembled WGS sequence"/>
</dbReference>
<dbReference type="InterPro" id="IPR016195">
    <property type="entry name" value="Pol/histidinol_Pase-like"/>
</dbReference>
<feature type="domain" description="Polymerase/histidinol phosphatase N-terminal" evidence="1">
    <location>
        <begin position="28"/>
        <end position="94"/>
    </location>
</feature>
<evidence type="ECO:0000313" key="2">
    <source>
        <dbReference type="EMBL" id="RCW32529.1"/>
    </source>
</evidence>
<proteinExistence type="predicted"/>
<comment type="caution">
    <text evidence="2">The sequence shown here is derived from an EMBL/GenBank/DDBJ whole genome shotgun (WGS) entry which is preliminary data.</text>
</comment>
<dbReference type="RefSeq" id="WP_114437288.1">
    <property type="nucleotide sequence ID" value="NZ_QPIZ01000015.1"/>
</dbReference>
<reference evidence="2 3" key="1">
    <citation type="submission" date="2018-07" db="EMBL/GenBank/DDBJ databases">
        <title>Freshwater and sediment microbial communities from various areas in North America, analyzing microbe dynamics in response to fracking.</title>
        <authorList>
            <person name="Lamendella R."/>
        </authorList>
    </citation>
    <scope>NUCLEOTIDE SEQUENCE [LARGE SCALE GENOMIC DNA]</scope>
    <source>
        <strain evidence="2 3">160A</strain>
    </source>
</reference>
<dbReference type="SMART" id="SM00481">
    <property type="entry name" value="POLIIIAc"/>
    <property type="match status" value="1"/>
</dbReference>
<dbReference type="InterPro" id="IPR003141">
    <property type="entry name" value="Pol/His_phosphatase_N"/>
</dbReference>
<protein>
    <recommendedName>
        <fullName evidence="1">Polymerase/histidinol phosphatase N-terminal domain-containing protein</fullName>
    </recommendedName>
</protein>
<name>A0A368UUL8_9BACT</name>
<accession>A0A368UUL8</accession>
<evidence type="ECO:0000313" key="3">
    <source>
        <dbReference type="Proteomes" id="UP000252733"/>
    </source>
</evidence>